<protein>
    <recommendedName>
        <fullName evidence="4">Sigma-like protein</fullName>
    </recommendedName>
</protein>
<keyword evidence="3" id="KW-1185">Reference proteome</keyword>
<sequence>MADQPKTTDETTPATDDKDDLVHPDGMNPHIVPEEKSGEDESGE</sequence>
<comment type="caution">
    <text evidence="2">The sequence shown here is derived from an EMBL/GenBank/DDBJ whole genome shotgun (WGS) entry which is preliminary data.</text>
</comment>
<name>A0ABV5YCY0_9ACTN</name>
<proteinExistence type="predicted"/>
<reference evidence="2 3" key="1">
    <citation type="submission" date="2024-09" db="EMBL/GenBank/DDBJ databases">
        <authorList>
            <person name="Sun Q."/>
            <person name="Mori K."/>
        </authorList>
    </citation>
    <scope>NUCLEOTIDE SEQUENCE [LARGE SCALE GENOMIC DNA]</scope>
    <source>
        <strain evidence="2 3">TBRC 0563</strain>
    </source>
</reference>
<dbReference type="Proteomes" id="UP001589627">
    <property type="component" value="Unassembled WGS sequence"/>
</dbReference>
<evidence type="ECO:0000313" key="2">
    <source>
        <dbReference type="EMBL" id="MFB9832895.1"/>
    </source>
</evidence>
<evidence type="ECO:0000256" key="1">
    <source>
        <dbReference type="SAM" id="MobiDB-lite"/>
    </source>
</evidence>
<feature type="region of interest" description="Disordered" evidence="1">
    <location>
        <begin position="1"/>
        <end position="44"/>
    </location>
</feature>
<dbReference type="RefSeq" id="WP_378199469.1">
    <property type="nucleotide sequence ID" value="NZ_JBHLZP010000065.1"/>
</dbReference>
<organism evidence="2 3">
    <name type="scientific">Actinoallomurus acaciae</name>
    <dbReference type="NCBI Taxonomy" id="502577"/>
    <lineage>
        <taxon>Bacteria</taxon>
        <taxon>Bacillati</taxon>
        <taxon>Actinomycetota</taxon>
        <taxon>Actinomycetes</taxon>
        <taxon>Streptosporangiales</taxon>
        <taxon>Thermomonosporaceae</taxon>
        <taxon>Actinoallomurus</taxon>
    </lineage>
</organism>
<evidence type="ECO:0008006" key="4">
    <source>
        <dbReference type="Google" id="ProtNLM"/>
    </source>
</evidence>
<evidence type="ECO:0000313" key="3">
    <source>
        <dbReference type="Proteomes" id="UP001589627"/>
    </source>
</evidence>
<dbReference type="EMBL" id="JBHLZP010000065">
    <property type="protein sequence ID" value="MFB9832895.1"/>
    <property type="molecule type" value="Genomic_DNA"/>
</dbReference>
<accession>A0ABV5YCY0</accession>
<gene>
    <name evidence="2" type="ORF">ACFFNX_11940</name>
</gene>